<feature type="domain" description="MULE transposase" evidence="2">
    <location>
        <begin position="181"/>
        <end position="275"/>
    </location>
</feature>
<dbReference type="PANTHER" id="PTHR31569">
    <property type="entry name" value="SWIM-TYPE DOMAIN-CONTAINING PROTEIN"/>
    <property type="match status" value="1"/>
</dbReference>
<dbReference type="InterPro" id="IPR018289">
    <property type="entry name" value="MULE_transposase_dom"/>
</dbReference>
<evidence type="ECO:0000256" key="1">
    <source>
        <dbReference type="SAM" id="MobiDB-lite"/>
    </source>
</evidence>
<sequence length="435" mass="49054">MEDAHLTDHRLTLDPDITFPEREDLVTHVQNHGLTSGYAYFIQRSDIKRNTGIWQMKLSCSQHNHDPSTTIARHPSSRRLTKEVQHTVNKSLAAGVPARPILTSLRQHDSNSLAVASTIYNAKAKRRHEKLAGHTPIQALLDELRQGQFKHVVQFSNSGNVERLSFAHPNSIFLARRFNSVILLDCTYKTNKFGMPLLHVIGRTALNTSFTIAIIFLNGEEIGDYVWALDEFSNLFNGKLSSVIVSDADKGLAAAIARVAPNFRHLLCVWHIEKNKIELFIEITDIPMLTEYLGKTWLHDKEKFVAAWTNDCQHLRNTATSAVEGAHAALKRYLQVSTCDLYAKELQTLESAYVEWSSAQQAIALMQVKELNAGNMLSLSNPFLVIRKGRPLGAKNKPKSSTKRDPSAFENAKKKRHCGECGLLQNNHYRRTLEE</sequence>
<organism evidence="3 5">
    <name type="scientific">Marchantia polymorpha</name>
    <name type="common">Common liverwort</name>
    <name type="synonym">Marchantia aquatica</name>
    <dbReference type="NCBI Taxonomy" id="3197"/>
    <lineage>
        <taxon>Eukaryota</taxon>
        <taxon>Viridiplantae</taxon>
        <taxon>Streptophyta</taxon>
        <taxon>Embryophyta</taxon>
        <taxon>Marchantiophyta</taxon>
        <taxon>Marchantiopsida</taxon>
        <taxon>Marchantiidae</taxon>
        <taxon>Marchantiales</taxon>
        <taxon>Marchantiaceae</taxon>
        <taxon>Marchantia</taxon>
    </lineage>
</organism>
<protein>
    <recommendedName>
        <fullName evidence="2">MULE transposase domain-containing protein</fullName>
    </recommendedName>
</protein>
<dbReference type="InterPro" id="IPR052579">
    <property type="entry name" value="Zinc_finger_SWIM"/>
</dbReference>
<feature type="region of interest" description="Disordered" evidence="1">
    <location>
        <begin position="391"/>
        <end position="414"/>
    </location>
</feature>
<reference evidence="3" key="2">
    <citation type="submission" date="2017-12" db="EMBL/GenBank/DDBJ databases">
        <title>WGS assembly of Marchantia polymorpha.</title>
        <authorList>
            <person name="Bowman J.L."/>
            <person name="Kohchi T."/>
            <person name="Yamato K.T."/>
            <person name="Jenkins J."/>
            <person name="Shu S."/>
            <person name="Ishizaki K."/>
            <person name="Yamaoka S."/>
            <person name="Nishihama R."/>
            <person name="Nakamura Y."/>
            <person name="Berger F."/>
            <person name="Adam C."/>
            <person name="Aki S.S."/>
            <person name="Althoff F."/>
            <person name="Araki T."/>
            <person name="Arteaga-Vazquez M.A."/>
            <person name="Balasubrmanian S."/>
            <person name="Bauer D."/>
            <person name="Boehm C.R."/>
            <person name="Briginshaw L."/>
            <person name="Caballero-Perez J."/>
            <person name="Catarino B."/>
            <person name="Chen F."/>
            <person name="Chiyoda S."/>
            <person name="Chovatia M."/>
            <person name="Davies K.M."/>
            <person name="Delmans M."/>
            <person name="Demura T."/>
            <person name="Dierschke T."/>
            <person name="Dolan L."/>
            <person name="Dorantes-Acosta A.E."/>
            <person name="Eklund D.M."/>
            <person name="Florent S.N."/>
            <person name="Flores-Sandoval E."/>
            <person name="Fujiyama A."/>
            <person name="Fukuzawa H."/>
            <person name="Galik B."/>
            <person name="Grimanelli D."/>
            <person name="Grimwood J."/>
            <person name="Grossniklaus U."/>
            <person name="Hamada T."/>
            <person name="Haseloff J."/>
            <person name="Hetherington A.J."/>
            <person name="Higo A."/>
            <person name="Hirakawa Y."/>
            <person name="Hundley H.N."/>
            <person name="Ikeda Y."/>
            <person name="Inoue K."/>
            <person name="Inoue S."/>
            <person name="Ishida S."/>
            <person name="Jia Q."/>
            <person name="Kakita M."/>
            <person name="Kanazawa T."/>
            <person name="Kawai Y."/>
            <person name="Kawashima T."/>
            <person name="Kennedy M."/>
            <person name="Kinose K."/>
            <person name="Kinoshita T."/>
            <person name="Kohara Y."/>
            <person name="Koide E."/>
            <person name="Komatsu K."/>
            <person name="Kopischke S."/>
            <person name="Kubo M."/>
            <person name="Kyozuka J."/>
            <person name="Lagercrantz U."/>
            <person name="Lin S.S."/>
            <person name="Lindquist E."/>
            <person name="Lipzen A.M."/>
            <person name="Lu C."/>
            <person name="Luna E.D."/>
            <person name="Martienssen R.A."/>
            <person name="Minamino N."/>
            <person name="Mizutani M."/>
            <person name="Mizutani M."/>
            <person name="Mochizuki N."/>
            <person name="Monte I."/>
            <person name="Mosher R."/>
            <person name="Nagasaki H."/>
            <person name="Nakagami H."/>
            <person name="Naramoto S."/>
            <person name="Nishitani K."/>
            <person name="Ohtani M."/>
            <person name="Okamoto T."/>
            <person name="Okumura M."/>
            <person name="Phillips J."/>
            <person name="Pollak B."/>
            <person name="Reinders A."/>
            <person name="Roevekamp M."/>
            <person name="Sano R."/>
            <person name="Sawa S."/>
            <person name="Schmid M.W."/>
            <person name="Shirakawa M."/>
            <person name="Solano R."/>
            <person name="Spunde A."/>
            <person name="Suetsugu N."/>
            <person name="Sugano S."/>
            <person name="Sugiyama A."/>
            <person name="Sun R."/>
            <person name="Suzuki Y."/>
            <person name="Takenaka M."/>
            <person name="Takezawa D."/>
            <person name="Tomogane H."/>
            <person name="Tsuzuki M."/>
            <person name="Ueda T."/>
            <person name="Umeda M."/>
            <person name="Ward J.M."/>
            <person name="Watanabe Y."/>
            <person name="Yazaki K."/>
            <person name="Yokoyama R."/>
            <person name="Yoshitake Y."/>
            <person name="Yotsui I."/>
            <person name="Zachgo S."/>
            <person name="Schmutz J."/>
        </authorList>
    </citation>
    <scope>NUCLEOTIDE SEQUENCE [LARGE SCALE GENOMIC DNA]</scope>
    <source>
        <strain evidence="3">Tak-1</strain>
    </source>
</reference>
<evidence type="ECO:0000313" key="3">
    <source>
        <dbReference type="EMBL" id="PTQ45445.1"/>
    </source>
</evidence>
<gene>
    <name evidence="3" type="ORF">MARPO_0014s0010</name>
    <name evidence="4" type="ORF">MARPO_0014s0016</name>
</gene>
<dbReference type="PANTHER" id="PTHR31569:SF4">
    <property type="entry name" value="SWIM-TYPE DOMAIN-CONTAINING PROTEIN"/>
    <property type="match status" value="1"/>
</dbReference>
<dbReference type="EMBL" id="KZ772686">
    <property type="protein sequence ID" value="PTQ45451.1"/>
    <property type="molecule type" value="Genomic_DNA"/>
</dbReference>
<dbReference type="AlphaFoldDB" id="A0A2R6XH54"/>
<dbReference type="OrthoDB" id="4327540at2759"/>
<dbReference type="Pfam" id="PF10551">
    <property type="entry name" value="MULE"/>
    <property type="match status" value="1"/>
</dbReference>
<name>A0A2R6XH54_MARPO</name>
<accession>A0A2R6XH54</accession>
<reference evidence="5" key="1">
    <citation type="journal article" date="2017" name="Cell">
        <title>Insights into land plant evolution garnered from the Marchantia polymorpha genome.</title>
        <authorList>
            <person name="Bowman J.L."/>
            <person name="Kohchi T."/>
            <person name="Yamato K.T."/>
            <person name="Jenkins J."/>
            <person name="Shu S."/>
            <person name="Ishizaki K."/>
            <person name="Yamaoka S."/>
            <person name="Nishihama R."/>
            <person name="Nakamura Y."/>
            <person name="Berger F."/>
            <person name="Adam C."/>
            <person name="Aki S.S."/>
            <person name="Althoff F."/>
            <person name="Araki T."/>
            <person name="Arteaga-Vazquez M.A."/>
            <person name="Balasubrmanian S."/>
            <person name="Barry K."/>
            <person name="Bauer D."/>
            <person name="Boehm C.R."/>
            <person name="Briginshaw L."/>
            <person name="Caballero-Perez J."/>
            <person name="Catarino B."/>
            <person name="Chen F."/>
            <person name="Chiyoda S."/>
            <person name="Chovatia M."/>
            <person name="Davies K.M."/>
            <person name="Delmans M."/>
            <person name="Demura T."/>
            <person name="Dierschke T."/>
            <person name="Dolan L."/>
            <person name="Dorantes-Acosta A.E."/>
            <person name="Eklund D.M."/>
            <person name="Florent S.N."/>
            <person name="Flores-Sandoval E."/>
            <person name="Fujiyama A."/>
            <person name="Fukuzawa H."/>
            <person name="Galik B."/>
            <person name="Grimanelli D."/>
            <person name="Grimwood J."/>
            <person name="Grossniklaus U."/>
            <person name="Hamada T."/>
            <person name="Haseloff J."/>
            <person name="Hetherington A.J."/>
            <person name="Higo A."/>
            <person name="Hirakawa Y."/>
            <person name="Hundley H.N."/>
            <person name="Ikeda Y."/>
            <person name="Inoue K."/>
            <person name="Inoue S.I."/>
            <person name="Ishida S."/>
            <person name="Jia Q."/>
            <person name="Kakita M."/>
            <person name="Kanazawa T."/>
            <person name="Kawai Y."/>
            <person name="Kawashima T."/>
            <person name="Kennedy M."/>
            <person name="Kinose K."/>
            <person name="Kinoshita T."/>
            <person name="Kohara Y."/>
            <person name="Koide E."/>
            <person name="Komatsu K."/>
            <person name="Kopischke S."/>
            <person name="Kubo M."/>
            <person name="Kyozuka J."/>
            <person name="Lagercrantz U."/>
            <person name="Lin S.S."/>
            <person name="Lindquist E."/>
            <person name="Lipzen A.M."/>
            <person name="Lu C.W."/>
            <person name="De Luna E."/>
            <person name="Martienssen R.A."/>
            <person name="Minamino N."/>
            <person name="Mizutani M."/>
            <person name="Mizutani M."/>
            <person name="Mochizuki N."/>
            <person name="Monte I."/>
            <person name="Mosher R."/>
            <person name="Nagasaki H."/>
            <person name="Nakagami H."/>
            <person name="Naramoto S."/>
            <person name="Nishitani K."/>
            <person name="Ohtani M."/>
            <person name="Okamoto T."/>
            <person name="Okumura M."/>
            <person name="Phillips J."/>
            <person name="Pollak B."/>
            <person name="Reinders A."/>
            <person name="Rovekamp M."/>
            <person name="Sano R."/>
            <person name="Sawa S."/>
            <person name="Schmid M.W."/>
            <person name="Shirakawa M."/>
            <person name="Solano R."/>
            <person name="Spunde A."/>
            <person name="Suetsugu N."/>
            <person name="Sugano S."/>
            <person name="Sugiyama A."/>
            <person name="Sun R."/>
            <person name="Suzuki Y."/>
            <person name="Takenaka M."/>
            <person name="Takezawa D."/>
            <person name="Tomogane H."/>
            <person name="Tsuzuki M."/>
            <person name="Ueda T."/>
            <person name="Umeda M."/>
            <person name="Ward J.M."/>
            <person name="Watanabe Y."/>
            <person name="Yazaki K."/>
            <person name="Yokoyama R."/>
            <person name="Yoshitake Y."/>
            <person name="Yotsui I."/>
            <person name="Zachgo S."/>
            <person name="Schmutz J."/>
        </authorList>
    </citation>
    <scope>NUCLEOTIDE SEQUENCE [LARGE SCALE GENOMIC DNA]</scope>
    <source>
        <strain evidence="5">Tak-1</strain>
    </source>
</reference>
<dbReference type="Proteomes" id="UP000244005">
    <property type="component" value="Unassembled WGS sequence"/>
</dbReference>
<keyword evidence="5" id="KW-1185">Reference proteome</keyword>
<evidence type="ECO:0000313" key="4">
    <source>
        <dbReference type="EMBL" id="PTQ45451.1"/>
    </source>
</evidence>
<evidence type="ECO:0000259" key="2">
    <source>
        <dbReference type="Pfam" id="PF10551"/>
    </source>
</evidence>
<dbReference type="EMBL" id="KZ772686">
    <property type="protein sequence ID" value="PTQ45445.1"/>
    <property type="molecule type" value="Genomic_DNA"/>
</dbReference>
<proteinExistence type="predicted"/>
<evidence type="ECO:0000313" key="5">
    <source>
        <dbReference type="Proteomes" id="UP000244005"/>
    </source>
</evidence>
<dbReference type="OMA" id="FACPEFI"/>